<feature type="chain" id="PRO_5013198717" evidence="10">
    <location>
        <begin position="24"/>
        <end position="519"/>
    </location>
</feature>
<evidence type="ECO:0000256" key="4">
    <source>
        <dbReference type="ARBA" id="ARBA00022622"/>
    </source>
</evidence>
<evidence type="ECO:0000256" key="5">
    <source>
        <dbReference type="ARBA" id="ARBA00022729"/>
    </source>
</evidence>
<comment type="subcellular location">
    <subcellularLocation>
        <location evidence="2">Cell membrane</location>
        <topology evidence="2">Lipid-anchor</topology>
        <topology evidence="2">GPI-anchor</topology>
    </subcellularLocation>
</comment>
<dbReference type="VEuPathDB" id="TriTrypDB:Tb427_000086300"/>
<dbReference type="InterPro" id="IPR019609">
    <property type="entry name" value="Variant_surf_glycoprt_trypan_C"/>
</dbReference>
<sequence length="519" mass="55926">MPIQPLLSFVVAGLLTTIKQCSAVAVKSANAEDFAALCGLITLAKANPQIKAEPQDIADSIRSLIAINYTISDDAIRAAVAADKTKDWSAVSAKHTGTKVYYSKHWEQWRRVENLNPSDAEAKALLVWHKHRNNSEAKQKVRMITETAMALNDEAAQARTDLKAEGLSDDLERSLYGTTKAQATFKFAGGTREAECGKGTTNTAAPGTMAGTALYWDLLCLCAGEATDADAGLACCEGCNAEPNNNAWARNVDGKPRAEKIADHCPPYLIPDTLSQTLLTSRLLSFLKRANMHKGTGRAENFVLGYMDSTGTAGCTGQTSGRAAGACVKYSGDSILKNKPELQWLTNLKKAVEKSEKQVAAEKTLRELATKLKILNNSAEQILYTTSRRPSEPGTTAKENIQTPAAICTQYTTNETCISNKCKWEGKTETTGAHCKPGDNQVTGQTNTAGTGETPKNGAAADGCAAHGTDKAKFEGDKSCKWEGETCKDFSFLIELEKFSGCFCFHGFGRILRILRILA</sequence>
<feature type="domain" description="Trypanosome variant surface glycoprotein B-type N-terminal" evidence="12">
    <location>
        <begin position="14"/>
        <end position="373"/>
    </location>
</feature>
<protein>
    <submittedName>
        <fullName evidence="13">Variant surface glycoprotein 1125.1011</fullName>
    </submittedName>
</protein>
<dbReference type="Pfam" id="PF10659">
    <property type="entry name" value="Trypan_glycop_C"/>
    <property type="match status" value="1"/>
</dbReference>
<keyword evidence="6" id="KW-0472">Membrane</keyword>
<keyword evidence="7" id="KW-0325">Glycoprotein</keyword>
<keyword evidence="8" id="KW-0449">Lipoprotein</keyword>
<evidence type="ECO:0000256" key="9">
    <source>
        <dbReference type="SAM" id="MobiDB-lite"/>
    </source>
</evidence>
<proteinExistence type="predicted"/>
<evidence type="ECO:0000259" key="11">
    <source>
        <dbReference type="Pfam" id="PF10659"/>
    </source>
</evidence>
<evidence type="ECO:0000256" key="3">
    <source>
        <dbReference type="ARBA" id="ARBA00022475"/>
    </source>
</evidence>
<evidence type="ECO:0000313" key="13">
    <source>
        <dbReference type="EMBL" id="APD73296.1"/>
    </source>
</evidence>
<dbReference type="AlphaFoldDB" id="A0A1J0R626"/>
<feature type="signal peptide" evidence="10">
    <location>
        <begin position="1"/>
        <end position="23"/>
    </location>
</feature>
<evidence type="ECO:0000256" key="1">
    <source>
        <dbReference type="ARBA" id="ARBA00002523"/>
    </source>
</evidence>
<evidence type="ECO:0000256" key="7">
    <source>
        <dbReference type="ARBA" id="ARBA00023180"/>
    </source>
</evidence>
<evidence type="ECO:0000256" key="8">
    <source>
        <dbReference type="ARBA" id="ARBA00023288"/>
    </source>
</evidence>
<dbReference type="GO" id="GO:0005886">
    <property type="term" value="C:plasma membrane"/>
    <property type="evidence" value="ECO:0007669"/>
    <property type="project" value="UniProtKB-SubCell"/>
</dbReference>
<feature type="domain" description="Trypanosome variant surface glycoprotein C-terminal" evidence="11">
    <location>
        <begin position="408"/>
        <end position="495"/>
    </location>
</feature>
<evidence type="ECO:0000256" key="10">
    <source>
        <dbReference type="SAM" id="SignalP"/>
    </source>
</evidence>
<evidence type="ECO:0000256" key="6">
    <source>
        <dbReference type="ARBA" id="ARBA00023136"/>
    </source>
</evidence>
<feature type="region of interest" description="Disordered" evidence="9">
    <location>
        <begin position="435"/>
        <end position="461"/>
    </location>
</feature>
<organism evidence="13">
    <name type="scientific">Trypanosoma brucei</name>
    <dbReference type="NCBI Taxonomy" id="5691"/>
    <lineage>
        <taxon>Eukaryota</taxon>
        <taxon>Discoba</taxon>
        <taxon>Euglenozoa</taxon>
        <taxon>Kinetoplastea</taxon>
        <taxon>Metakinetoplastina</taxon>
        <taxon>Trypanosomatida</taxon>
        <taxon>Trypanosomatidae</taxon>
        <taxon>Trypanosoma</taxon>
    </lineage>
</organism>
<dbReference type="GO" id="GO:0098552">
    <property type="term" value="C:side of membrane"/>
    <property type="evidence" value="ECO:0007669"/>
    <property type="project" value="UniProtKB-KW"/>
</dbReference>
<evidence type="ECO:0000256" key="2">
    <source>
        <dbReference type="ARBA" id="ARBA00004609"/>
    </source>
</evidence>
<comment type="function">
    <text evidence="1">VSG forms a coat on the surface of the parasite. The trypanosome evades the immune response of the host by expressing a series of antigenically distinct VSGs from an estimated 1000 VSG genes.</text>
</comment>
<accession>A0A1J0R626</accession>
<keyword evidence="3" id="KW-1003">Cell membrane</keyword>
<feature type="compositionally biased region" description="Polar residues" evidence="9">
    <location>
        <begin position="440"/>
        <end position="451"/>
    </location>
</feature>
<dbReference type="InterPro" id="IPR025932">
    <property type="entry name" value="Trypano_VSG_B_N_dom"/>
</dbReference>
<dbReference type="EMBL" id="KX699340">
    <property type="protein sequence ID" value="APD73296.1"/>
    <property type="molecule type" value="Genomic_DNA"/>
</dbReference>
<dbReference type="Pfam" id="PF13206">
    <property type="entry name" value="VSG_B"/>
    <property type="match status" value="1"/>
</dbReference>
<keyword evidence="4" id="KW-0336">GPI-anchor</keyword>
<dbReference type="VEuPathDB" id="TriTrypDB:Tb11.v5.0909"/>
<name>A0A1J0R626_9TRYP</name>
<keyword evidence="5 10" id="KW-0732">Signal</keyword>
<evidence type="ECO:0000259" key="12">
    <source>
        <dbReference type="Pfam" id="PF13206"/>
    </source>
</evidence>
<reference evidence="13" key="1">
    <citation type="submission" date="2016-08" db="EMBL/GenBank/DDBJ databases">
        <title>VSG repertoire of Trypanosoma brucei EATRO 1125.</title>
        <authorList>
            <person name="Cross G.A."/>
        </authorList>
    </citation>
    <scope>NUCLEOTIDE SEQUENCE</scope>
    <source>
        <strain evidence="13">EATRO 1125</strain>
    </source>
</reference>